<accession>S4XI70</accession>
<keyword evidence="2" id="KW-0560">Oxidoreductase</keyword>
<dbReference type="eggNOG" id="COG1853">
    <property type="taxonomic scope" value="Bacteria"/>
</dbReference>
<dbReference type="PANTHER" id="PTHR30466">
    <property type="entry name" value="FLAVIN REDUCTASE"/>
    <property type="match status" value="1"/>
</dbReference>
<dbReference type="PATRIC" id="fig|1200352.3.peg.667"/>
<gene>
    <name evidence="4" type="ORF">A606_03325</name>
</gene>
<organism evidence="4 5">
    <name type="scientific">Corynebacterium terpenotabidum Y-11</name>
    <dbReference type="NCBI Taxonomy" id="1200352"/>
    <lineage>
        <taxon>Bacteria</taxon>
        <taxon>Bacillati</taxon>
        <taxon>Actinomycetota</taxon>
        <taxon>Actinomycetes</taxon>
        <taxon>Mycobacteriales</taxon>
        <taxon>Corynebacteriaceae</taxon>
        <taxon>Corynebacterium</taxon>
    </lineage>
</organism>
<sequence>MTSQREDFRTVFRHHPTGVVLLTATVDERPVGLIASSLASLSIDPLAVSFSLSKRTGRPGALLRAESILVHFLSEGQRETARQFADLDGDHFTDDQGWTTAPTGEPLLIGAPAVLRVHPVGSVEVGSATLVAAEVDEVTASPEMLDGTLPRLFHVNRTFHLQPSTTPDA</sequence>
<dbReference type="EMBL" id="CP003696">
    <property type="protein sequence ID" value="AGP30318.1"/>
    <property type="molecule type" value="Genomic_DNA"/>
</dbReference>
<evidence type="ECO:0000313" key="5">
    <source>
        <dbReference type="Proteomes" id="UP000014809"/>
    </source>
</evidence>
<dbReference type="SMART" id="SM00903">
    <property type="entry name" value="Flavin_Reduct"/>
    <property type="match status" value="1"/>
</dbReference>
<dbReference type="Proteomes" id="UP000014809">
    <property type="component" value="Chromosome"/>
</dbReference>
<evidence type="ECO:0000256" key="1">
    <source>
        <dbReference type="ARBA" id="ARBA00008898"/>
    </source>
</evidence>
<dbReference type="GO" id="GO:0010181">
    <property type="term" value="F:FMN binding"/>
    <property type="evidence" value="ECO:0007669"/>
    <property type="project" value="InterPro"/>
</dbReference>
<dbReference type="InterPro" id="IPR002563">
    <property type="entry name" value="Flavin_Rdtase-like_dom"/>
</dbReference>
<dbReference type="PANTHER" id="PTHR30466:SF11">
    <property type="entry name" value="FLAVIN-DEPENDENT MONOOXYGENASE, REDUCTASE SUBUNIT HSAB"/>
    <property type="match status" value="1"/>
</dbReference>
<evidence type="ECO:0000259" key="3">
    <source>
        <dbReference type="SMART" id="SM00903"/>
    </source>
</evidence>
<evidence type="ECO:0000256" key="2">
    <source>
        <dbReference type="ARBA" id="ARBA00023002"/>
    </source>
</evidence>
<dbReference type="RefSeq" id="WP_020440681.1">
    <property type="nucleotide sequence ID" value="NC_021663.1"/>
</dbReference>
<dbReference type="InterPro" id="IPR012349">
    <property type="entry name" value="Split_barrel_FMN-bd"/>
</dbReference>
<dbReference type="SUPFAM" id="SSF50475">
    <property type="entry name" value="FMN-binding split barrel"/>
    <property type="match status" value="1"/>
</dbReference>
<dbReference type="GO" id="GO:0042602">
    <property type="term" value="F:riboflavin reductase (NADPH) activity"/>
    <property type="evidence" value="ECO:0007669"/>
    <property type="project" value="TreeGrafter"/>
</dbReference>
<name>S4XI70_9CORY</name>
<dbReference type="AlphaFoldDB" id="S4XI70"/>
<keyword evidence="5" id="KW-1185">Reference proteome</keyword>
<dbReference type="InterPro" id="IPR050268">
    <property type="entry name" value="NADH-dep_flavin_reductase"/>
</dbReference>
<reference evidence="4 5" key="1">
    <citation type="submission" date="2012-06" db="EMBL/GenBank/DDBJ databases">
        <title>Complete genome sequence of Corynebacterium terpenotabidum Y-11 (=DSM 44721).</title>
        <authorList>
            <person name="Ruckert C."/>
            <person name="Albersmeier A."/>
            <person name="Al-Dilaimi A."/>
            <person name="Szczepanowski R."/>
            <person name="Kalinowski J."/>
        </authorList>
    </citation>
    <scope>NUCLEOTIDE SEQUENCE [LARGE SCALE GENOMIC DNA]</scope>
    <source>
        <strain evidence="4 5">Y-11</strain>
    </source>
</reference>
<evidence type="ECO:0000313" key="4">
    <source>
        <dbReference type="EMBL" id="AGP30318.1"/>
    </source>
</evidence>
<feature type="domain" description="Flavin reductase like" evidence="3">
    <location>
        <begin position="12"/>
        <end position="161"/>
    </location>
</feature>
<dbReference type="Pfam" id="PF01613">
    <property type="entry name" value="Flavin_Reduct"/>
    <property type="match status" value="1"/>
</dbReference>
<dbReference type="Gene3D" id="2.30.110.10">
    <property type="entry name" value="Electron Transport, Fmn-binding Protein, Chain A"/>
    <property type="match status" value="1"/>
</dbReference>
<proteinExistence type="inferred from homology"/>
<comment type="similarity">
    <text evidence="1">Belongs to the non-flavoprotein flavin reductase family.</text>
</comment>
<dbReference type="STRING" id="1200352.A606_03325"/>
<dbReference type="KEGG" id="cter:A606_03325"/>
<dbReference type="HOGENOM" id="CLU_059021_1_1_11"/>
<protein>
    <submittedName>
        <fullName evidence="4">Putative oxidoreductase</fullName>
    </submittedName>
</protein>